<sequence length="75" mass="8360">MMSGDLGEASSGCVGGGARDGVQKGGRERVELRKKTGNKKEEKIREEKKKGEGRRYEEEGRGKKIRGARKRGNRR</sequence>
<comment type="caution">
    <text evidence="2">The sequence shown here is derived from an EMBL/GenBank/DDBJ whole genome shotgun (WGS) entry which is preliminary data.</text>
</comment>
<evidence type="ECO:0000313" key="3">
    <source>
        <dbReference type="Proteomes" id="UP001286313"/>
    </source>
</evidence>
<dbReference type="Proteomes" id="UP001286313">
    <property type="component" value="Unassembled WGS sequence"/>
</dbReference>
<proteinExistence type="predicted"/>
<feature type="region of interest" description="Disordered" evidence="1">
    <location>
        <begin position="1"/>
        <end position="75"/>
    </location>
</feature>
<reference evidence="2" key="1">
    <citation type="submission" date="2023-10" db="EMBL/GenBank/DDBJ databases">
        <title>Genome assemblies of two species of porcelain crab, Petrolisthes cinctipes and Petrolisthes manimaculis (Anomura: Porcellanidae).</title>
        <authorList>
            <person name="Angst P."/>
        </authorList>
    </citation>
    <scope>NUCLEOTIDE SEQUENCE</scope>
    <source>
        <strain evidence="2">PB745_01</strain>
        <tissue evidence="2">Gill</tissue>
    </source>
</reference>
<accession>A0AAE1EFD2</accession>
<evidence type="ECO:0000256" key="1">
    <source>
        <dbReference type="SAM" id="MobiDB-lite"/>
    </source>
</evidence>
<name>A0AAE1EFD2_PETCI</name>
<evidence type="ECO:0000313" key="2">
    <source>
        <dbReference type="EMBL" id="KAK3850152.1"/>
    </source>
</evidence>
<feature type="compositionally biased region" description="Basic and acidic residues" evidence="1">
    <location>
        <begin position="21"/>
        <end position="62"/>
    </location>
</feature>
<gene>
    <name evidence="2" type="ORF">Pcinc_043122</name>
</gene>
<keyword evidence="3" id="KW-1185">Reference proteome</keyword>
<feature type="compositionally biased region" description="Basic residues" evidence="1">
    <location>
        <begin position="63"/>
        <end position="75"/>
    </location>
</feature>
<organism evidence="2 3">
    <name type="scientific">Petrolisthes cinctipes</name>
    <name type="common">Flat porcelain crab</name>
    <dbReference type="NCBI Taxonomy" id="88211"/>
    <lineage>
        <taxon>Eukaryota</taxon>
        <taxon>Metazoa</taxon>
        <taxon>Ecdysozoa</taxon>
        <taxon>Arthropoda</taxon>
        <taxon>Crustacea</taxon>
        <taxon>Multicrustacea</taxon>
        <taxon>Malacostraca</taxon>
        <taxon>Eumalacostraca</taxon>
        <taxon>Eucarida</taxon>
        <taxon>Decapoda</taxon>
        <taxon>Pleocyemata</taxon>
        <taxon>Anomura</taxon>
        <taxon>Galatheoidea</taxon>
        <taxon>Porcellanidae</taxon>
        <taxon>Petrolisthes</taxon>
    </lineage>
</organism>
<dbReference type="AlphaFoldDB" id="A0AAE1EFD2"/>
<protein>
    <submittedName>
        <fullName evidence="2">Uncharacterized protein</fullName>
    </submittedName>
</protein>
<dbReference type="EMBL" id="JAWQEG010008516">
    <property type="protein sequence ID" value="KAK3850152.1"/>
    <property type="molecule type" value="Genomic_DNA"/>
</dbReference>